<dbReference type="AlphaFoldDB" id="A0A099W7J0"/>
<reference evidence="6 7" key="1">
    <citation type="submission" date="2014-05" db="EMBL/GenBank/DDBJ databases">
        <title>Novel Listeriaceae from food processing environments.</title>
        <authorList>
            <person name="den Bakker H.C."/>
        </authorList>
    </citation>
    <scope>NUCLEOTIDE SEQUENCE [LARGE SCALE GENOMIC DNA]</scope>
    <source>
        <strain evidence="6 7">FSL A5-0281</strain>
    </source>
</reference>
<keyword evidence="7" id="KW-1185">Reference proteome</keyword>
<dbReference type="InterPro" id="IPR045035">
    <property type="entry name" value="YSL-like"/>
</dbReference>
<dbReference type="Pfam" id="PF03169">
    <property type="entry name" value="OPT"/>
    <property type="match status" value="1"/>
</dbReference>
<keyword evidence="3" id="KW-0812">Transmembrane</keyword>
<evidence type="ECO:0000256" key="4">
    <source>
        <dbReference type="ARBA" id="ARBA00022989"/>
    </source>
</evidence>
<dbReference type="OrthoDB" id="9809340at2"/>
<sequence length="632" mass="66684">MSDNMGGKKFQPYIPASKSLPELTVTAIVLGIILSILFGAANAYLGLKVGLTVSASIPAAVISMGILRGIFRRDSILENNIVQTMTTAGEALGAGAVFTIPALFMMGVEIKQIMLVFIVLTGGFLGVFMMVPLRRMLIVNEHETLPYPEGTACAEVLKTGEKGGGAQAKLVVFGFAIGGVVKVLTDGFKLFRSDVQTGIYNFQNAFVGTQIYPALLGVGFIIGPKIAGQMVAGGLMASLVLIPAIAFFGAGSSDIIFPATEALKTLDASMIWDNYIRYIGAGAVAAGGLITLAKTLPAIWQTLRSTMVGLNKSKGYKAVELERTDKDIPMKWVLIGIAVLIVVIAFDPFTNVGVIGALAIAIFGFLFVTVASRIVGIVGSSSSPVSGMTIATLLIVAIAYKSFGYTGTEGIILTLTVAAIVCTALAVAGDISQDLKTGYLVGGTPWKQQVAMMIGVMASGLVMGYILTLLDNAYGMGSEALPAPKAALMKILAEGILNGNLPWTLIFIGVAIAVVIEFLGMNSLVFAVGLYLPLNISATVMFGGFVRLIVNQVIKHKKDKEKAARIERGTLFASGLIAGESLLGVIIAFIISINPNIIPTEYLLTNQWLPFLVFLIVCALLYFSTVPRKQKA</sequence>
<keyword evidence="2" id="KW-0813">Transport</keyword>
<dbReference type="eggNOG" id="COG1297">
    <property type="taxonomic scope" value="Bacteria"/>
</dbReference>
<evidence type="ECO:0000313" key="7">
    <source>
        <dbReference type="Proteomes" id="UP000029844"/>
    </source>
</evidence>
<dbReference type="NCBIfam" id="TIGR00728">
    <property type="entry name" value="OPT_sfam"/>
    <property type="match status" value="1"/>
</dbReference>
<comment type="caution">
    <text evidence="6">The sequence shown here is derived from an EMBL/GenBank/DDBJ whole genome shotgun (WGS) entry which is preliminary data.</text>
</comment>
<dbReference type="EMBL" id="JNFA01000024">
    <property type="protein sequence ID" value="KGL40393.1"/>
    <property type="molecule type" value="Genomic_DNA"/>
</dbReference>
<evidence type="ECO:0000256" key="5">
    <source>
        <dbReference type="ARBA" id="ARBA00023136"/>
    </source>
</evidence>
<name>A0A099W7J0_9LIST</name>
<proteinExistence type="predicted"/>
<keyword evidence="5" id="KW-0472">Membrane</keyword>
<dbReference type="InterPro" id="IPR004814">
    <property type="entry name" value="Oligopep_transpt"/>
</dbReference>
<keyword evidence="4" id="KW-1133">Transmembrane helix</keyword>
<evidence type="ECO:0000256" key="2">
    <source>
        <dbReference type="ARBA" id="ARBA00022448"/>
    </source>
</evidence>
<organism evidence="6 7">
    <name type="scientific">Listeria booriae</name>
    <dbReference type="NCBI Taxonomy" id="1552123"/>
    <lineage>
        <taxon>Bacteria</taxon>
        <taxon>Bacillati</taxon>
        <taxon>Bacillota</taxon>
        <taxon>Bacilli</taxon>
        <taxon>Bacillales</taxon>
        <taxon>Listeriaceae</taxon>
        <taxon>Listeria</taxon>
    </lineage>
</organism>
<accession>A0A099W7J0</accession>
<dbReference type="GO" id="GO:0016020">
    <property type="term" value="C:membrane"/>
    <property type="evidence" value="ECO:0007669"/>
    <property type="project" value="UniProtKB-SubCell"/>
</dbReference>
<dbReference type="PANTHER" id="PTHR31645">
    <property type="entry name" value="OLIGOPEPTIDE TRANSPORTER YGL114W-RELATED"/>
    <property type="match status" value="1"/>
</dbReference>
<protein>
    <submittedName>
        <fullName evidence="6">Peptide transporter</fullName>
    </submittedName>
</protein>
<dbReference type="Proteomes" id="UP000029844">
    <property type="component" value="Unassembled WGS sequence"/>
</dbReference>
<dbReference type="RefSeq" id="WP_036086582.1">
    <property type="nucleotide sequence ID" value="NZ_CBCSHQ010000002.1"/>
</dbReference>
<dbReference type="GO" id="GO:0035673">
    <property type="term" value="F:oligopeptide transmembrane transporter activity"/>
    <property type="evidence" value="ECO:0007669"/>
    <property type="project" value="InterPro"/>
</dbReference>
<dbReference type="NCBIfam" id="TIGR00733">
    <property type="entry name" value="OPT family oligopeptide transporter"/>
    <property type="match status" value="1"/>
</dbReference>
<dbReference type="PANTHER" id="PTHR31645:SF0">
    <property type="entry name" value="OLIGOPEPTIDE TRANSPORTER YGL114W-RELATED"/>
    <property type="match status" value="1"/>
</dbReference>
<comment type="subcellular location">
    <subcellularLocation>
        <location evidence="1">Membrane</location>
        <topology evidence="1">Multi-pass membrane protein</topology>
    </subcellularLocation>
</comment>
<dbReference type="GeneID" id="58717871"/>
<evidence type="ECO:0000313" key="6">
    <source>
        <dbReference type="EMBL" id="KGL40393.1"/>
    </source>
</evidence>
<gene>
    <name evidence="6" type="ORF">EP57_10885</name>
</gene>
<dbReference type="InterPro" id="IPR004813">
    <property type="entry name" value="OPT"/>
</dbReference>
<evidence type="ECO:0000256" key="1">
    <source>
        <dbReference type="ARBA" id="ARBA00004141"/>
    </source>
</evidence>
<dbReference type="STRING" id="1552123.EP57_10885"/>
<evidence type="ECO:0000256" key="3">
    <source>
        <dbReference type="ARBA" id="ARBA00022692"/>
    </source>
</evidence>